<protein>
    <recommendedName>
        <fullName evidence="5">DNA-directed RNA polymerases I, II, and III subunit RPABC3</fullName>
    </recommendedName>
</protein>
<evidence type="ECO:0000256" key="1">
    <source>
        <dbReference type="ARBA" id="ARBA00004123"/>
    </source>
</evidence>
<keyword evidence="3 5" id="KW-0539">Nucleus</keyword>
<evidence type="ECO:0000256" key="3">
    <source>
        <dbReference type="ARBA" id="ARBA00023242"/>
    </source>
</evidence>
<dbReference type="GO" id="GO:0005666">
    <property type="term" value="C:RNA polymerase III complex"/>
    <property type="evidence" value="ECO:0007669"/>
    <property type="project" value="TreeGrafter"/>
</dbReference>
<proteinExistence type="inferred from homology"/>
<evidence type="ECO:0000256" key="4">
    <source>
        <dbReference type="ARBA" id="ARBA00044496"/>
    </source>
</evidence>
<dbReference type="SUPFAM" id="SSF50249">
    <property type="entry name" value="Nucleic acid-binding proteins"/>
    <property type="match status" value="1"/>
</dbReference>
<dbReference type="GO" id="GO:0005736">
    <property type="term" value="C:RNA polymerase I complex"/>
    <property type="evidence" value="ECO:0007669"/>
    <property type="project" value="TreeGrafter"/>
</dbReference>
<dbReference type="PANTHER" id="PTHR10917">
    <property type="entry name" value="DNA-DIRECTED RNA POLYMERASES I, II, AND III SUBUNIT RPABC3"/>
    <property type="match status" value="1"/>
</dbReference>
<comment type="caution">
    <text evidence="6">The sequence shown here is derived from an EMBL/GenBank/DDBJ whole genome shotgun (WGS) entry which is preliminary data.</text>
</comment>
<comment type="similarity">
    <text evidence="2 5">Belongs to the eukaryotic RPB8 RNA polymerase subunit family.</text>
</comment>
<dbReference type="FunFam" id="2.40.50.140:FF:000073">
    <property type="entry name" value="DNA-directed RNA polymerases I, II, and III subunit RPABC3"/>
    <property type="match status" value="1"/>
</dbReference>
<organism evidence="6 7">
    <name type="scientific">Bugula neritina</name>
    <name type="common">Brown bryozoan</name>
    <name type="synonym">Sertularia neritina</name>
    <dbReference type="NCBI Taxonomy" id="10212"/>
    <lineage>
        <taxon>Eukaryota</taxon>
        <taxon>Metazoa</taxon>
        <taxon>Spiralia</taxon>
        <taxon>Lophotrochozoa</taxon>
        <taxon>Bryozoa</taxon>
        <taxon>Gymnolaemata</taxon>
        <taxon>Cheilostomatida</taxon>
        <taxon>Flustrina</taxon>
        <taxon>Buguloidea</taxon>
        <taxon>Bugulidae</taxon>
        <taxon>Bugula</taxon>
    </lineage>
</organism>
<dbReference type="OrthoDB" id="10249565at2759"/>
<gene>
    <name evidence="6" type="ORF">EB796_021824</name>
</gene>
<evidence type="ECO:0000313" key="7">
    <source>
        <dbReference type="Proteomes" id="UP000593567"/>
    </source>
</evidence>
<reference evidence="6" key="1">
    <citation type="submission" date="2020-06" db="EMBL/GenBank/DDBJ databases">
        <title>Draft genome of Bugula neritina, a colonial animal packing powerful symbionts and potential medicines.</title>
        <authorList>
            <person name="Rayko M."/>
        </authorList>
    </citation>
    <scope>NUCLEOTIDE SEQUENCE [LARGE SCALE GENOMIC DNA]</scope>
    <source>
        <strain evidence="6">Kwan_BN1</strain>
    </source>
</reference>
<dbReference type="GO" id="GO:0005665">
    <property type="term" value="C:RNA polymerase II, core complex"/>
    <property type="evidence" value="ECO:0007669"/>
    <property type="project" value="UniProtKB-UniRule"/>
</dbReference>
<comment type="subcellular location">
    <subcellularLocation>
        <location evidence="1">Nucleus</location>
    </subcellularLocation>
</comment>
<name>A0A7J7J170_BUGNE</name>
<evidence type="ECO:0000256" key="5">
    <source>
        <dbReference type="PIRNR" id="PIRNR000779"/>
    </source>
</evidence>
<evidence type="ECO:0000313" key="6">
    <source>
        <dbReference type="EMBL" id="KAF6019853.1"/>
    </source>
</evidence>
<comment type="function">
    <text evidence="4 5">DNA-dependent RNA polymerase catalyzes the transcription of DNA into RNA using the four ribonucleoside triphosphates as substrates. Common component of RNA polymerases I, II and III which synthesize ribosomal RNA precursors, mRNA precursors and many functional non-coding RNAs, and small RNAs, such as 5S rRNA and tRNAs, respectively.</text>
</comment>
<accession>A0A7J7J170</accession>
<dbReference type="EMBL" id="VXIV02003208">
    <property type="protein sequence ID" value="KAF6019853.1"/>
    <property type="molecule type" value="Genomic_DNA"/>
</dbReference>
<dbReference type="AlphaFoldDB" id="A0A7J7J170"/>
<dbReference type="PANTHER" id="PTHR10917:SF0">
    <property type="entry name" value="DNA-DIRECTED RNA POLYMERASES I, II, AND III SUBUNIT RPABC3"/>
    <property type="match status" value="1"/>
</dbReference>
<sequence length="150" mass="17006">MAGVLFEDIFDVKNIDPEGKKFDRVSRLICESESFKMDLILDINSQVYPMNLGDKFRMVIATTLREDGYLDDGEYQAGDTGPSRADSFEYVMHGKVYRIETEENTGDVLSRLSAYVSFGGLLMRLLGDANNLHGFQLDSHVYLLMKKLAF</sequence>
<dbReference type="GO" id="GO:0003899">
    <property type="term" value="F:DNA-directed RNA polymerase activity"/>
    <property type="evidence" value="ECO:0007669"/>
    <property type="project" value="UniProtKB-UniRule"/>
</dbReference>
<dbReference type="Proteomes" id="UP000593567">
    <property type="component" value="Unassembled WGS sequence"/>
</dbReference>
<dbReference type="SMART" id="SM00658">
    <property type="entry name" value="RPOL8c"/>
    <property type="match status" value="1"/>
</dbReference>
<dbReference type="InterPro" id="IPR005570">
    <property type="entry name" value="RPABC3"/>
</dbReference>
<dbReference type="GO" id="GO:0006351">
    <property type="term" value="P:DNA-templated transcription"/>
    <property type="evidence" value="ECO:0007669"/>
    <property type="project" value="UniProtKB-UniRule"/>
</dbReference>
<dbReference type="PIRSF" id="PIRSF000779">
    <property type="entry name" value="RNA_pol_Rpb8"/>
    <property type="match status" value="1"/>
</dbReference>
<dbReference type="InterPro" id="IPR012340">
    <property type="entry name" value="NA-bd_OB-fold"/>
</dbReference>
<dbReference type="Pfam" id="PF03870">
    <property type="entry name" value="RNA_pol_Rpb8"/>
    <property type="match status" value="1"/>
</dbReference>
<keyword evidence="7" id="KW-1185">Reference proteome</keyword>
<evidence type="ECO:0000256" key="2">
    <source>
        <dbReference type="ARBA" id="ARBA00008912"/>
    </source>
</evidence>
<dbReference type="Gene3D" id="2.40.50.140">
    <property type="entry name" value="Nucleic acid-binding proteins"/>
    <property type="match status" value="1"/>
</dbReference>